<evidence type="ECO:0000313" key="4">
    <source>
        <dbReference type="Proteomes" id="UP000784294"/>
    </source>
</evidence>
<evidence type="ECO:0000256" key="1">
    <source>
        <dbReference type="SAM" id="MobiDB-lite"/>
    </source>
</evidence>
<dbReference type="EMBL" id="CAAALY010261014">
    <property type="protein sequence ID" value="VEL39360.1"/>
    <property type="molecule type" value="Genomic_DNA"/>
</dbReference>
<protein>
    <submittedName>
        <fullName evidence="3">Uncharacterized protein</fullName>
    </submittedName>
</protein>
<reference evidence="3" key="1">
    <citation type="submission" date="2018-11" db="EMBL/GenBank/DDBJ databases">
        <authorList>
            <consortium name="Pathogen Informatics"/>
        </authorList>
    </citation>
    <scope>NUCLEOTIDE SEQUENCE</scope>
</reference>
<gene>
    <name evidence="3" type="ORF">PXEA_LOCUS32800</name>
</gene>
<evidence type="ECO:0000313" key="3">
    <source>
        <dbReference type="EMBL" id="VEL39360.1"/>
    </source>
</evidence>
<name>A0A448XLD4_9PLAT</name>
<organism evidence="3 4">
    <name type="scientific">Protopolystoma xenopodis</name>
    <dbReference type="NCBI Taxonomy" id="117903"/>
    <lineage>
        <taxon>Eukaryota</taxon>
        <taxon>Metazoa</taxon>
        <taxon>Spiralia</taxon>
        <taxon>Lophotrochozoa</taxon>
        <taxon>Platyhelminthes</taxon>
        <taxon>Monogenea</taxon>
        <taxon>Polyopisthocotylea</taxon>
        <taxon>Polystomatidea</taxon>
        <taxon>Polystomatidae</taxon>
        <taxon>Protopolystoma</taxon>
    </lineage>
</organism>
<keyword evidence="4" id="KW-1185">Reference proteome</keyword>
<comment type="caution">
    <text evidence="3">The sequence shown here is derived from an EMBL/GenBank/DDBJ whole genome shotgun (WGS) entry which is preliminary data.</text>
</comment>
<evidence type="ECO:0000256" key="2">
    <source>
        <dbReference type="SAM" id="Phobius"/>
    </source>
</evidence>
<keyword evidence="2" id="KW-0472">Membrane</keyword>
<keyword evidence="2" id="KW-0812">Transmembrane</keyword>
<feature type="region of interest" description="Disordered" evidence="1">
    <location>
        <begin position="61"/>
        <end position="81"/>
    </location>
</feature>
<feature type="non-terminal residue" evidence="3">
    <location>
        <position position="1"/>
    </location>
</feature>
<keyword evidence="2" id="KW-1133">Transmembrane helix</keyword>
<proteinExistence type="predicted"/>
<accession>A0A448XLD4</accession>
<dbReference type="Proteomes" id="UP000784294">
    <property type="component" value="Unassembled WGS sequence"/>
</dbReference>
<dbReference type="AlphaFoldDB" id="A0A448XLD4"/>
<sequence>MPYTLRYDGDLSSTRKATGIYRLQWAPARVRPICESDLSGGHPYLHSLDLQNLLISRQSVHPSRNTEKHVPESGVSRSRQHHHSATLPLFFRRSPFAIRRSPFAIRHSLTPRETSNARSFSFASFYSSFCFSSASSSPFILPRTPPSLFLLFLFLCLLLLLLLLFLCLSPLPPPPPRYICTGPFLASFVRTSQTTHPPLRPFGLCTGEKKVSAKLSSFKAAVDRQD</sequence>
<feature type="transmembrane region" description="Helical" evidence="2">
    <location>
        <begin position="147"/>
        <end position="168"/>
    </location>
</feature>